<dbReference type="Proteomes" id="UP001163223">
    <property type="component" value="Chromosome"/>
</dbReference>
<accession>A0ACD4NLX5</accession>
<gene>
    <name evidence="1" type="ORF">OXU80_23935</name>
</gene>
<sequence length="205" mass="23404">MSAPDRILRVKIQLDDWRPVIWRRVDVPATASLKALHDLIQAVMPFEGYHLFEFRADDRRYAIPDPEWDSFGTKTVSAKSIRIGSLVERGISQLAYTYDFGDDWRFTIMVEADQEADPTLEYPRFLDGEGRAPPEDVGGLSGFETFLEAMADPQHEEHEDVRRWYGGPFDPADIGHAEILKRVDKLARRRVLGKAGFAKSRGLIQ</sequence>
<reference evidence="1" key="1">
    <citation type="submission" date="2022-11" db="EMBL/GenBank/DDBJ databases">
        <title>beta-Carotene-producing bacterium, Jeongeuplla avenae sp. nov., alleviates the salt stress of Arabidopsis seedlings.</title>
        <authorList>
            <person name="Jiang L."/>
            <person name="Lee J."/>
        </authorList>
    </citation>
    <scope>NUCLEOTIDE SEQUENCE</scope>
    <source>
        <strain evidence="1">DY_R2A_6</strain>
    </source>
</reference>
<keyword evidence="2" id="KW-1185">Reference proteome</keyword>
<protein>
    <submittedName>
        <fullName evidence="1">Plasmid pRiA4b ORF-3 family protein</fullName>
    </submittedName>
</protein>
<organism evidence="1 2">
    <name type="scientific">Antarcticirhabdus aurantiaca</name>
    <dbReference type="NCBI Taxonomy" id="2606717"/>
    <lineage>
        <taxon>Bacteria</taxon>
        <taxon>Pseudomonadati</taxon>
        <taxon>Pseudomonadota</taxon>
        <taxon>Alphaproteobacteria</taxon>
        <taxon>Hyphomicrobiales</taxon>
        <taxon>Aurantimonadaceae</taxon>
        <taxon>Antarcticirhabdus</taxon>
    </lineage>
</organism>
<dbReference type="EMBL" id="CP113520">
    <property type="protein sequence ID" value="WAJ27858.1"/>
    <property type="molecule type" value="Genomic_DNA"/>
</dbReference>
<name>A0ACD4NLX5_9HYPH</name>
<evidence type="ECO:0000313" key="1">
    <source>
        <dbReference type="EMBL" id="WAJ27858.1"/>
    </source>
</evidence>
<proteinExistence type="predicted"/>
<evidence type="ECO:0000313" key="2">
    <source>
        <dbReference type="Proteomes" id="UP001163223"/>
    </source>
</evidence>